<evidence type="ECO:0000256" key="7">
    <source>
        <dbReference type="PIRSR" id="PIRSR038994-3"/>
    </source>
</evidence>
<feature type="binding site" evidence="6">
    <location>
        <position position="226"/>
    </location>
    <ligand>
        <name>substrate</name>
    </ligand>
</feature>
<keyword evidence="3 4" id="KW-0378">Hydrolase</keyword>
<dbReference type="GO" id="GO:0006046">
    <property type="term" value="P:N-acetylglucosamine catabolic process"/>
    <property type="evidence" value="ECO:0007669"/>
    <property type="project" value="TreeGrafter"/>
</dbReference>
<dbReference type="GO" id="GO:0046872">
    <property type="term" value="F:metal ion binding"/>
    <property type="evidence" value="ECO:0007669"/>
    <property type="project" value="UniProtKB-KW"/>
</dbReference>
<sequence length="399" mass="43285">MDTGMEWAGRHWLTGERVRVLTAEGRIRSVAAASGSNGEEGEAWIAPGLIDLQVNGIHGIDFNDPSITNDCIRSAVMYLHSIGVIRFCPTIVTNDKAAMLASMRRIAEACESDGTVARAVIGIHVEGPFLSGVAGARGAHAEKHMRDPDWHEYLRWEEASGGRIAMVTLAPERRGAVGLIRKLKARGVIVAIGHTDAGEEHIREAVEAGATMSTHLGNGARTMLKRHPNFIWEQLAEDRLWAGFIADGHHLPRSTLKAMIRAKRNKSILVSDANHYEGCAPGRYWKRNHHEVVLRPDGRLYMAETPDILSGAALGLHKGVENVVKFGIGSWAEAFAMASLHPAELMGMSGAGDGLTPGADADFIRYRASPDHELEIVETVVGGKTVFAKRGHVSSDSKR</sequence>
<feature type="active site" description="Proton donor/acceptor" evidence="5">
    <location>
        <position position="272"/>
    </location>
</feature>
<evidence type="ECO:0000256" key="5">
    <source>
        <dbReference type="PIRSR" id="PIRSR038994-1"/>
    </source>
</evidence>
<organism evidence="9 10">
    <name type="scientific">Paenibacillus hemerocallicola</name>
    <dbReference type="NCBI Taxonomy" id="1172614"/>
    <lineage>
        <taxon>Bacteria</taxon>
        <taxon>Bacillati</taxon>
        <taxon>Bacillota</taxon>
        <taxon>Bacilli</taxon>
        <taxon>Bacillales</taxon>
        <taxon>Paenibacillaceae</taxon>
        <taxon>Paenibacillus</taxon>
    </lineage>
</organism>
<accession>A0A5C4T2N6</accession>
<keyword evidence="10" id="KW-1185">Reference proteome</keyword>
<name>A0A5C4T2N6_9BACL</name>
<evidence type="ECO:0000256" key="6">
    <source>
        <dbReference type="PIRSR" id="PIRSR038994-2"/>
    </source>
</evidence>
<dbReference type="InterPro" id="IPR006680">
    <property type="entry name" value="Amidohydro-rel"/>
</dbReference>
<dbReference type="GO" id="GO:0008448">
    <property type="term" value="F:N-acetylglucosamine-6-phosphate deacetylase activity"/>
    <property type="evidence" value="ECO:0007669"/>
    <property type="project" value="InterPro"/>
</dbReference>
<feature type="binding site" evidence="7">
    <location>
        <position position="215"/>
    </location>
    <ligand>
        <name>Zn(2+)</name>
        <dbReference type="ChEBI" id="CHEBI:29105"/>
    </ligand>
</feature>
<comment type="similarity">
    <text evidence="1 4">Belongs to the metallo-dependent hydrolases superfamily. NagA family.</text>
</comment>
<feature type="binding site" evidence="6">
    <location>
        <position position="250"/>
    </location>
    <ligand>
        <name>substrate</name>
    </ligand>
</feature>
<evidence type="ECO:0000313" key="10">
    <source>
        <dbReference type="Proteomes" id="UP000307943"/>
    </source>
</evidence>
<gene>
    <name evidence="9" type="ORF">FE784_26355</name>
</gene>
<evidence type="ECO:0000313" key="9">
    <source>
        <dbReference type="EMBL" id="TNJ63318.1"/>
    </source>
</evidence>
<keyword evidence="4" id="KW-0119">Carbohydrate metabolism</keyword>
<reference evidence="9 10" key="1">
    <citation type="submission" date="2019-05" db="EMBL/GenBank/DDBJ databases">
        <title>We sequenced the genome of Paenibacillus hemerocallicola KCTC 33185 for further insight into its adaptation and study the phylogeny of Paenibacillus.</title>
        <authorList>
            <person name="Narsing Rao M.P."/>
        </authorList>
    </citation>
    <scope>NUCLEOTIDE SEQUENCE [LARGE SCALE GENOMIC DNA]</scope>
    <source>
        <strain evidence="9 10">KCTC 33185</strain>
    </source>
</reference>
<comment type="cofactor">
    <cofactor evidence="7">
        <name>a divalent metal cation</name>
        <dbReference type="ChEBI" id="CHEBI:60240"/>
    </cofactor>
    <text evidence="7">Binds 1 divalent metal cation per subunit.</text>
</comment>
<feature type="domain" description="Amidohydrolase-related" evidence="8">
    <location>
        <begin position="45"/>
        <end position="386"/>
    </location>
</feature>
<dbReference type="Gene3D" id="3.20.20.140">
    <property type="entry name" value="Metal-dependent hydrolases"/>
    <property type="match status" value="1"/>
</dbReference>
<proteinExistence type="inferred from homology"/>
<dbReference type="Pfam" id="PF01979">
    <property type="entry name" value="Amidohydro_1"/>
    <property type="match status" value="1"/>
</dbReference>
<dbReference type="InterPro" id="IPR003764">
    <property type="entry name" value="GlcNAc_6-P_deAcase"/>
</dbReference>
<evidence type="ECO:0000259" key="8">
    <source>
        <dbReference type="Pfam" id="PF01979"/>
    </source>
</evidence>
<feature type="binding site" evidence="7">
    <location>
        <position position="194"/>
    </location>
    <ligand>
        <name>Zn(2+)</name>
        <dbReference type="ChEBI" id="CHEBI:29105"/>
    </ligand>
</feature>
<dbReference type="PIRSF" id="PIRSF038994">
    <property type="entry name" value="NagA"/>
    <property type="match status" value="1"/>
</dbReference>
<dbReference type="RefSeq" id="WP_139605245.1">
    <property type="nucleotide sequence ID" value="NZ_VDCQ01000045.1"/>
</dbReference>
<feature type="binding site" evidence="7">
    <location>
        <position position="126"/>
    </location>
    <ligand>
        <name>Zn(2+)</name>
        <dbReference type="ChEBI" id="CHEBI:29105"/>
    </ligand>
</feature>
<evidence type="ECO:0000256" key="4">
    <source>
        <dbReference type="PIRNR" id="PIRNR038994"/>
    </source>
</evidence>
<comment type="caution">
    <text evidence="9">The sequence shown here is derived from an EMBL/GenBank/DDBJ whole genome shotgun (WGS) entry which is preliminary data.</text>
</comment>
<evidence type="ECO:0000256" key="1">
    <source>
        <dbReference type="ARBA" id="ARBA00010716"/>
    </source>
</evidence>
<evidence type="ECO:0000256" key="2">
    <source>
        <dbReference type="ARBA" id="ARBA00022723"/>
    </source>
</evidence>
<dbReference type="InterPro" id="IPR032466">
    <property type="entry name" value="Metal_Hydrolase"/>
</dbReference>
<keyword evidence="2 7" id="KW-0479">Metal-binding</keyword>
<evidence type="ECO:0000256" key="3">
    <source>
        <dbReference type="ARBA" id="ARBA00022801"/>
    </source>
</evidence>
<feature type="binding site" evidence="6">
    <location>
        <position position="139"/>
    </location>
    <ligand>
        <name>substrate</name>
    </ligand>
</feature>
<dbReference type="OrthoDB" id="9776488at2"/>
<feature type="binding site" evidence="6">
    <location>
        <begin position="309"/>
        <end position="311"/>
    </location>
    <ligand>
        <name>substrate</name>
    </ligand>
</feature>
<dbReference type="PANTHER" id="PTHR11113:SF14">
    <property type="entry name" value="N-ACETYLGLUCOSAMINE-6-PHOSPHATE DEACETYLASE"/>
    <property type="match status" value="1"/>
</dbReference>
<protein>
    <submittedName>
        <fullName evidence="9">Amidohydrolase family protein</fullName>
    </submittedName>
</protein>
<dbReference type="Proteomes" id="UP000307943">
    <property type="component" value="Unassembled WGS sequence"/>
</dbReference>
<dbReference type="EMBL" id="VDCQ01000045">
    <property type="protein sequence ID" value="TNJ63318.1"/>
    <property type="molecule type" value="Genomic_DNA"/>
</dbReference>
<feature type="binding site" evidence="6">
    <location>
        <begin position="218"/>
        <end position="219"/>
    </location>
    <ligand>
        <name>substrate</name>
    </ligand>
</feature>
<dbReference type="SUPFAM" id="SSF51556">
    <property type="entry name" value="Metallo-dependent hydrolases"/>
    <property type="match status" value="1"/>
</dbReference>
<dbReference type="PANTHER" id="PTHR11113">
    <property type="entry name" value="N-ACETYLGLUCOSAMINE-6-PHOSPHATE DEACETYLASE"/>
    <property type="match status" value="1"/>
</dbReference>
<dbReference type="AlphaFoldDB" id="A0A5C4T2N6"/>